<name>A0A0F8BVU4_CERFI</name>
<sequence length="648" mass="70534">MDITGLVVSGREQALLYGDHFTYQAALGRRLLSCRKKLDIVTKNRGKFHVKKEITADEIAANPEYVYLGILTSERAWAHAMGIKTQHATDTKGLTGKARTHIISRLHRASSFAQQVSAGLSARDGGLSTEVLEALAYSHMIQATEYFERHKWETALSHYAVTRCIYSALLVQTKSDTFKDLIFETLDPNIRYAAYQLKVPRTLPIDTIVRKYFPVANNEALVAKITSIDASILNTSKASSTDADADMAGTDSSADSTDEIPKTISWRSREVPIEDGAIAQAWGRVQASKSALPTLISAALPPRDQAAAYDDILAATQDAVDATKQAIDELRGEGVPSSDPRMQALQITRTAVNYEMISWQIGRNRVLTGDADGANEDYSELSRRQLKKLRAAASTASSTSPDVKQEKEGRKLTKLKERVALYDGILRSLDQIRDLPGVAADESLASRLATFGAYFTSLKALAIARSHALTSANTNALALLDYALAQMSSPEVAALKAEDSPMHNSAVSTSPPPDITVLPTQISALYSLLQAQVLRFRALVHIDALRAEAITEATGSPDIDSVELSGLDAHATKLPLVETLGEYPAAGADLHNLVTYPPRPTLVPVKPIFLDVAWNYIDYPGREASVAVANNEESQPEQKKKGWFGFGR</sequence>
<feature type="region of interest" description="Disordered" evidence="11">
    <location>
        <begin position="391"/>
        <end position="410"/>
    </location>
</feature>
<evidence type="ECO:0000256" key="4">
    <source>
        <dbReference type="ARBA" id="ARBA00022490"/>
    </source>
</evidence>
<dbReference type="InterPro" id="IPR034652">
    <property type="entry name" value="SRP68-RBD"/>
</dbReference>
<dbReference type="GO" id="GO:0005730">
    <property type="term" value="C:nucleolus"/>
    <property type="evidence" value="ECO:0007669"/>
    <property type="project" value="UniProtKB-SubCell"/>
</dbReference>
<dbReference type="PANTHER" id="PTHR12860:SF0">
    <property type="entry name" value="SIGNAL RECOGNITION PARTICLE SUBUNIT SRP68"/>
    <property type="match status" value="1"/>
</dbReference>
<evidence type="ECO:0000256" key="8">
    <source>
        <dbReference type="ARBA" id="ARBA00023274"/>
    </source>
</evidence>
<keyword evidence="8 10" id="KW-0687">Ribonucleoprotein</keyword>
<dbReference type="AlphaFoldDB" id="A0A0F8BVU4"/>
<dbReference type="InterPro" id="IPR026258">
    <property type="entry name" value="SRP68"/>
</dbReference>
<dbReference type="EMBL" id="LBBL01000034">
    <property type="protein sequence ID" value="KKF96623.1"/>
    <property type="molecule type" value="Genomic_DNA"/>
</dbReference>
<evidence type="ECO:0000256" key="3">
    <source>
        <dbReference type="ARBA" id="ARBA00009352"/>
    </source>
</evidence>
<evidence type="ECO:0000256" key="5">
    <source>
        <dbReference type="ARBA" id="ARBA00022884"/>
    </source>
</evidence>
<keyword evidence="4 10" id="KW-0963">Cytoplasm</keyword>
<evidence type="ECO:0000256" key="10">
    <source>
        <dbReference type="PIRNR" id="PIRNR038995"/>
    </source>
</evidence>
<evidence type="ECO:0000313" key="13">
    <source>
        <dbReference type="Proteomes" id="UP000034841"/>
    </source>
</evidence>
<evidence type="ECO:0000256" key="2">
    <source>
        <dbReference type="ARBA" id="ARBA00004604"/>
    </source>
</evidence>
<evidence type="ECO:0000313" key="12">
    <source>
        <dbReference type="EMBL" id="KKF96623.1"/>
    </source>
</evidence>
<protein>
    <recommendedName>
        <fullName evidence="9 10">Signal recognition particle subunit SRP68</fullName>
        <shortName evidence="10">SRP68</shortName>
    </recommendedName>
</protein>
<dbReference type="GO" id="GO:0005786">
    <property type="term" value="C:signal recognition particle, endoplasmic reticulum targeting"/>
    <property type="evidence" value="ECO:0007669"/>
    <property type="project" value="UniProtKB-KW"/>
</dbReference>
<dbReference type="InterPro" id="IPR038253">
    <property type="entry name" value="SRP68_N_sf"/>
</dbReference>
<comment type="caution">
    <text evidence="12">The sequence shown here is derived from an EMBL/GenBank/DDBJ whole genome shotgun (WGS) entry which is preliminary data.</text>
</comment>
<keyword evidence="5 10" id="KW-0694">RNA-binding</keyword>
<proteinExistence type="inferred from homology"/>
<evidence type="ECO:0000256" key="9">
    <source>
        <dbReference type="ARBA" id="ARBA00029498"/>
    </source>
</evidence>
<dbReference type="CDD" id="cd15481">
    <property type="entry name" value="SRP68-RBD"/>
    <property type="match status" value="1"/>
</dbReference>
<keyword evidence="7" id="KW-0539">Nucleus</keyword>
<dbReference type="GO" id="GO:0005047">
    <property type="term" value="F:signal recognition particle binding"/>
    <property type="evidence" value="ECO:0007669"/>
    <property type="project" value="InterPro"/>
</dbReference>
<keyword evidence="6 10" id="KW-0733">Signal recognition particle</keyword>
<dbReference type="Gene3D" id="1.10.3450.40">
    <property type="entry name" value="Signal recognition particle, SRP68 subunit, RNA-binding domain"/>
    <property type="match status" value="1"/>
</dbReference>
<dbReference type="GO" id="GO:0030942">
    <property type="term" value="F:endoplasmic reticulum signal peptide binding"/>
    <property type="evidence" value="ECO:0007669"/>
    <property type="project" value="InterPro"/>
</dbReference>
<evidence type="ECO:0000256" key="1">
    <source>
        <dbReference type="ARBA" id="ARBA00004496"/>
    </source>
</evidence>
<keyword evidence="13" id="KW-1185">Reference proteome</keyword>
<dbReference type="PIRSF" id="PIRSF038995">
    <property type="entry name" value="SRP68"/>
    <property type="match status" value="1"/>
</dbReference>
<comment type="subcellular location">
    <subcellularLocation>
        <location evidence="1 10">Cytoplasm</location>
    </subcellularLocation>
    <subcellularLocation>
        <location evidence="2">Nucleus</location>
        <location evidence="2">Nucleolus</location>
    </subcellularLocation>
</comment>
<accession>A0A0F8BVU4</accession>
<reference evidence="12 13" key="1">
    <citation type="submission" date="2015-04" db="EMBL/GenBank/DDBJ databases">
        <title>Genome sequence of Ceratocystis platani, a major pathogen of plane trees.</title>
        <authorList>
            <person name="Belbahri L."/>
        </authorList>
    </citation>
    <scope>NUCLEOTIDE SEQUENCE [LARGE SCALE GENOMIC DNA]</scope>
    <source>
        <strain evidence="12 13">CFO</strain>
    </source>
</reference>
<dbReference type="GO" id="GO:0008312">
    <property type="term" value="F:7S RNA binding"/>
    <property type="evidence" value="ECO:0007669"/>
    <property type="project" value="InterPro"/>
</dbReference>
<evidence type="ECO:0000256" key="6">
    <source>
        <dbReference type="ARBA" id="ARBA00023135"/>
    </source>
</evidence>
<comment type="function">
    <text evidence="10">Component of the signal recognition particle (SRP) complex, a ribonucleoprotein complex that mediates the cotranslational targeting of secretory and membrane proteins to the endoplasmic reticulum (ER). The SRP complex interacts with the signal sequence in nascent secretory and membrane proteins and directs them to the membrane of the ER.</text>
</comment>
<evidence type="ECO:0000256" key="7">
    <source>
        <dbReference type="ARBA" id="ARBA00023242"/>
    </source>
</evidence>
<dbReference type="GO" id="GO:0006614">
    <property type="term" value="P:SRP-dependent cotranslational protein targeting to membrane"/>
    <property type="evidence" value="ECO:0007669"/>
    <property type="project" value="InterPro"/>
</dbReference>
<dbReference type="PANTHER" id="PTHR12860">
    <property type="entry name" value="SIGNAL RECOGNITION PARTICLE 68 KDA PROTEIN"/>
    <property type="match status" value="1"/>
</dbReference>
<evidence type="ECO:0000256" key="11">
    <source>
        <dbReference type="SAM" id="MobiDB-lite"/>
    </source>
</evidence>
<feature type="compositionally biased region" description="Low complexity" evidence="11">
    <location>
        <begin position="391"/>
        <end position="400"/>
    </location>
</feature>
<organism evidence="12 13">
    <name type="scientific">Ceratocystis fimbriata f. sp. platani</name>
    <dbReference type="NCBI Taxonomy" id="88771"/>
    <lineage>
        <taxon>Eukaryota</taxon>
        <taxon>Fungi</taxon>
        <taxon>Dikarya</taxon>
        <taxon>Ascomycota</taxon>
        <taxon>Pezizomycotina</taxon>
        <taxon>Sordariomycetes</taxon>
        <taxon>Hypocreomycetidae</taxon>
        <taxon>Microascales</taxon>
        <taxon>Ceratocystidaceae</taxon>
        <taxon>Ceratocystis</taxon>
    </lineage>
</organism>
<dbReference type="Pfam" id="PF16969">
    <property type="entry name" value="SRP68"/>
    <property type="match status" value="1"/>
</dbReference>
<comment type="similarity">
    <text evidence="3 10">Belongs to the SRP68 family.</text>
</comment>
<dbReference type="OrthoDB" id="10255118at2759"/>
<gene>
    <name evidence="12" type="primary">SRP68</name>
    <name evidence="12" type="ORF">CFO_g1021</name>
</gene>
<dbReference type="Proteomes" id="UP000034841">
    <property type="component" value="Unassembled WGS sequence"/>
</dbReference>